<protein>
    <recommendedName>
        <fullName evidence="3">Protein kinase domain-containing protein</fullName>
    </recommendedName>
</protein>
<name>A0ABR4G3E6_9EURO</name>
<evidence type="ECO:0000313" key="1">
    <source>
        <dbReference type="EMBL" id="KAL2793548.1"/>
    </source>
</evidence>
<keyword evidence="2" id="KW-1185">Reference proteome</keyword>
<dbReference type="EMBL" id="JBFTWV010000056">
    <property type="protein sequence ID" value="KAL2793548.1"/>
    <property type="molecule type" value="Genomic_DNA"/>
</dbReference>
<reference evidence="1 2" key="1">
    <citation type="submission" date="2024-07" db="EMBL/GenBank/DDBJ databases">
        <title>Section-level genome sequencing and comparative genomics of Aspergillus sections Usti and Cavernicolus.</title>
        <authorList>
            <consortium name="Lawrence Berkeley National Laboratory"/>
            <person name="Nybo J.L."/>
            <person name="Vesth T.C."/>
            <person name="Theobald S."/>
            <person name="Frisvad J.C."/>
            <person name="Larsen T.O."/>
            <person name="Kjaerboelling I."/>
            <person name="Rothschild-Mancinelli K."/>
            <person name="Lyhne E.K."/>
            <person name="Kogle M.E."/>
            <person name="Barry K."/>
            <person name="Clum A."/>
            <person name="Na H."/>
            <person name="Ledsgaard L."/>
            <person name="Lin J."/>
            <person name="Lipzen A."/>
            <person name="Kuo A."/>
            <person name="Riley R."/>
            <person name="Mondo S."/>
            <person name="Labutti K."/>
            <person name="Haridas S."/>
            <person name="Pangalinan J."/>
            <person name="Salamov A.A."/>
            <person name="Simmons B.A."/>
            <person name="Magnuson J.K."/>
            <person name="Chen J."/>
            <person name="Drula E."/>
            <person name="Henrissat B."/>
            <person name="Wiebenga A."/>
            <person name="Lubbers R.J."/>
            <person name="Gomes A.C."/>
            <person name="Makela M.R."/>
            <person name="Stajich J."/>
            <person name="Grigoriev I.V."/>
            <person name="Mortensen U.H."/>
            <person name="De Vries R.P."/>
            <person name="Baker S.E."/>
            <person name="Andersen M.R."/>
        </authorList>
    </citation>
    <scope>NUCLEOTIDE SEQUENCE [LARGE SCALE GENOMIC DNA]</scope>
    <source>
        <strain evidence="1 2">CBS 209.92</strain>
    </source>
</reference>
<dbReference type="SUPFAM" id="SSF56112">
    <property type="entry name" value="Protein kinase-like (PK-like)"/>
    <property type="match status" value="1"/>
</dbReference>
<comment type="caution">
    <text evidence="1">The sequence shown here is derived from an EMBL/GenBank/DDBJ whole genome shotgun (WGS) entry which is preliminary data.</text>
</comment>
<proteinExistence type="predicted"/>
<dbReference type="Gene3D" id="1.10.510.10">
    <property type="entry name" value="Transferase(Phosphotransferase) domain 1"/>
    <property type="match status" value="1"/>
</dbReference>
<sequence length="327" mass="37127">MDTQRQFPSVHYICGGGISFVYEVHPLIVVKVPKLGEFEKQQFRKECFFFSENGIFLEYMRENHGEKLEPLPLRMAWMNNITQAVAFLESLGLAHGNLQPENILPNHDRLKLSDSDCTAKIRTNYKACMAPYGKILNSDNSEAGQGDSGAFGSPGPRMTEQFALGSIYYLMNYGFEVYGDRCLTNDSYEHEPKVVDLLQNMEFPRLNGNLEIDEIINKCWHNQDAMVSDLAAYTKKLLQESTDMAGDSELRGRIHGLWCSLGARWTFVLRSTNGVITMGRAIGDSSDTFAYKKGFCQDIEKWGLPRALAPGEHEEIGFTFDWYRHSL</sequence>
<evidence type="ECO:0000313" key="2">
    <source>
        <dbReference type="Proteomes" id="UP001610563"/>
    </source>
</evidence>
<dbReference type="Proteomes" id="UP001610563">
    <property type="component" value="Unassembled WGS sequence"/>
</dbReference>
<dbReference type="InterPro" id="IPR011009">
    <property type="entry name" value="Kinase-like_dom_sf"/>
</dbReference>
<organism evidence="1 2">
    <name type="scientific">Aspergillus keveii</name>
    <dbReference type="NCBI Taxonomy" id="714993"/>
    <lineage>
        <taxon>Eukaryota</taxon>
        <taxon>Fungi</taxon>
        <taxon>Dikarya</taxon>
        <taxon>Ascomycota</taxon>
        <taxon>Pezizomycotina</taxon>
        <taxon>Eurotiomycetes</taxon>
        <taxon>Eurotiomycetidae</taxon>
        <taxon>Eurotiales</taxon>
        <taxon>Aspergillaceae</taxon>
        <taxon>Aspergillus</taxon>
        <taxon>Aspergillus subgen. Nidulantes</taxon>
    </lineage>
</organism>
<evidence type="ECO:0008006" key="3">
    <source>
        <dbReference type="Google" id="ProtNLM"/>
    </source>
</evidence>
<accession>A0ABR4G3E6</accession>
<gene>
    <name evidence="1" type="ORF">BJX66DRAFT_351692</name>
</gene>